<protein>
    <recommendedName>
        <fullName evidence="3">Transporter substrate-binding domain-containing protein</fullName>
    </recommendedName>
</protein>
<dbReference type="Proteomes" id="UP001156690">
    <property type="component" value="Unassembled WGS sequence"/>
</dbReference>
<evidence type="ECO:0000313" key="1">
    <source>
        <dbReference type="EMBL" id="GLQ73962.1"/>
    </source>
</evidence>
<dbReference type="SUPFAM" id="SSF53850">
    <property type="entry name" value="Periplasmic binding protein-like II"/>
    <property type="match status" value="1"/>
</dbReference>
<dbReference type="RefSeq" id="WP_126609174.1">
    <property type="nucleotide sequence ID" value="NZ_AP025145.1"/>
</dbReference>
<dbReference type="AlphaFoldDB" id="A0AAV5NUM6"/>
<organism evidence="1 2">
    <name type="scientific">Vibrio penaeicida</name>
    <dbReference type="NCBI Taxonomy" id="104609"/>
    <lineage>
        <taxon>Bacteria</taxon>
        <taxon>Pseudomonadati</taxon>
        <taxon>Pseudomonadota</taxon>
        <taxon>Gammaproteobacteria</taxon>
        <taxon>Vibrionales</taxon>
        <taxon>Vibrionaceae</taxon>
        <taxon>Vibrio</taxon>
    </lineage>
</organism>
<keyword evidence="2" id="KW-1185">Reference proteome</keyword>
<comment type="caution">
    <text evidence="1">The sequence shown here is derived from an EMBL/GenBank/DDBJ whole genome shotgun (WGS) entry which is preliminary data.</text>
</comment>
<accession>A0AAV5NUM6</accession>
<proteinExistence type="predicted"/>
<evidence type="ECO:0000313" key="2">
    <source>
        <dbReference type="Proteomes" id="UP001156690"/>
    </source>
</evidence>
<evidence type="ECO:0008006" key="3">
    <source>
        <dbReference type="Google" id="ProtNLM"/>
    </source>
</evidence>
<reference evidence="2" key="1">
    <citation type="journal article" date="2019" name="Int. J. Syst. Evol. Microbiol.">
        <title>The Global Catalogue of Microorganisms (GCM) 10K type strain sequencing project: providing services to taxonomists for standard genome sequencing and annotation.</title>
        <authorList>
            <consortium name="The Broad Institute Genomics Platform"/>
            <consortium name="The Broad Institute Genome Sequencing Center for Infectious Disease"/>
            <person name="Wu L."/>
            <person name="Ma J."/>
        </authorList>
    </citation>
    <scope>NUCLEOTIDE SEQUENCE [LARGE SCALE GENOMIC DNA]</scope>
    <source>
        <strain evidence="2">NBRC 15640</strain>
    </source>
</reference>
<dbReference type="EMBL" id="BSNX01000041">
    <property type="protein sequence ID" value="GLQ73962.1"/>
    <property type="molecule type" value="Genomic_DNA"/>
</dbReference>
<gene>
    <name evidence="1" type="ORF">GCM10007932_33220</name>
</gene>
<sequence length="267" mass="30475">MKPYIVVLLTLSVFTSLGIQAKSINLNLAIRDNYGYVSELISKSLSHHGYDVTINGINDLPHKRVMLLLSDGDSLSLHWRGQSSTWDNKFASVEVDITNGLKGYRVLFIPKGKQKDFDPIKTLEDFRATGKVGGFGEGWSDVAIWQTNELKTYELDGSWNPRIYKMLSAQTRGIDYFSRSIIEISAEADAHPYLDIEKNLVFVYKRDFRIYLSHKNKHLKPILEAAIADFHKSGEMDVLLKKHFSEVFTKEGLNIQGRREIHLDLPE</sequence>
<name>A0AAV5NUM6_9VIBR</name>